<proteinExistence type="inferred from homology"/>
<dbReference type="InterPro" id="IPR002401">
    <property type="entry name" value="Cyt_P450_E_grp-I"/>
</dbReference>
<dbReference type="InterPro" id="IPR036396">
    <property type="entry name" value="Cyt_P450_sf"/>
</dbReference>
<keyword evidence="6 7" id="KW-0503">Monooxygenase</keyword>
<evidence type="ECO:0000256" key="7">
    <source>
        <dbReference type="RuleBase" id="RU000461"/>
    </source>
</evidence>
<dbReference type="PANTHER" id="PTHR46206">
    <property type="entry name" value="CYTOCHROME P450"/>
    <property type="match status" value="1"/>
</dbReference>
<keyword evidence="4 7" id="KW-0560">Oxidoreductase</keyword>
<dbReference type="InterPro" id="IPR001128">
    <property type="entry name" value="Cyt_P450"/>
</dbReference>
<comment type="caution">
    <text evidence="8">The sequence shown here is derived from an EMBL/GenBank/DDBJ whole genome shotgun (WGS) entry which is preliminary data.</text>
</comment>
<dbReference type="CDD" id="cd11041">
    <property type="entry name" value="CYP503A1-like"/>
    <property type="match status" value="1"/>
</dbReference>
<dbReference type="PRINTS" id="PR00463">
    <property type="entry name" value="EP450I"/>
</dbReference>
<dbReference type="InterPro" id="IPR017972">
    <property type="entry name" value="Cyt_P450_CS"/>
</dbReference>
<evidence type="ECO:0008006" key="10">
    <source>
        <dbReference type="Google" id="ProtNLM"/>
    </source>
</evidence>
<dbReference type="PROSITE" id="PS00086">
    <property type="entry name" value="CYTOCHROME_P450"/>
    <property type="match status" value="1"/>
</dbReference>
<name>A0ABR3AEB0_9AGAR</name>
<evidence type="ECO:0000313" key="8">
    <source>
        <dbReference type="EMBL" id="KAL0071304.1"/>
    </source>
</evidence>
<keyword evidence="3 7" id="KW-0479">Metal-binding</keyword>
<evidence type="ECO:0000313" key="9">
    <source>
        <dbReference type="Proteomes" id="UP001437256"/>
    </source>
</evidence>
<sequence>MTNHISITHALLAVIAGFVFSKYIEHRTQMSKVPKHIVSPSQLWPSDAIFVQLAGIPTLGPSGFFSSYISAFKFVYNARDIIQDGYKKHYGHAFKVPLLDHWLVVVCGPKMVEDIRKATDDQLSSAEAFAEMLQTDITMGKSLRADPYQIGVILNTLTKNIPARFTDVHDEMKAAFNDFIPAGEEWVKVPVLKTVLNIVCRTTNRLFVGLPLCRNEDWMASRASRYAVKVCLMRVSSTGPKHILYCERLRESVYHKLIPYVFAVVSTRSSTPLQLLTIWIRLVGKLITPRPASLRRAVKHLQPLFEKQFEVDGGTDDVDPGSQSNNLLLWLWRQAQEGEQRTLTDLAMRVLSVNVAAIHTTSMAFTNALYYLASDSKLVEMLREEMEGEVGRNGWTKNAMDGMRKLDSFLKESQRLSGTSAVTLNRKALVDFTLSDGTVIPAGTTVATAALPVHHDESHYEDASHFDPLRFYDIREKEGRSVRHQMMTPEPGYVAFGMGKHACPGRFFAAVELKALVAHALLTYDLKYDEGENMPGIEWFAATSFANTKGEIMFRKRRR</sequence>
<evidence type="ECO:0000256" key="5">
    <source>
        <dbReference type="ARBA" id="ARBA00023004"/>
    </source>
</evidence>
<keyword evidence="7" id="KW-0349">Heme</keyword>
<keyword evidence="9" id="KW-1185">Reference proteome</keyword>
<dbReference type="PANTHER" id="PTHR46206:SF1">
    <property type="entry name" value="P450, PUTATIVE (EUROFUNG)-RELATED"/>
    <property type="match status" value="1"/>
</dbReference>
<organism evidence="8 9">
    <name type="scientific">Marasmius tenuissimus</name>
    <dbReference type="NCBI Taxonomy" id="585030"/>
    <lineage>
        <taxon>Eukaryota</taxon>
        <taxon>Fungi</taxon>
        <taxon>Dikarya</taxon>
        <taxon>Basidiomycota</taxon>
        <taxon>Agaricomycotina</taxon>
        <taxon>Agaricomycetes</taxon>
        <taxon>Agaricomycetidae</taxon>
        <taxon>Agaricales</taxon>
        <taxon>Marasmiineae</taxon>
        <taxon>Marasmiaceae</taxon>
        <taxon>Marasmius</taxon>
    </lineage>
</organism>
<evidence type="ECO:0000256" key="1">
    <source>
        <dbReference type="ARBA" id="ARBA00001971"/>
    </source>
</evidence>
<dbReference type="SUPFAM" id="SSF48264">
    <property type="entry name" value="Cytochrome P450"/>
    <property type="match status" value="1"/>
</dbReference>
<comment type="cofactor">
    <cofactor evidence="1">
        <name>heme</name>
        <dbReference type="ChEBI" id="CHEBI:30413"/>
    </cofactor>
</comment>
<evidence type="ECO:0000256" key="6">
    <source>
        <dbReference type="ARBA" id="ARBA00023033"/>
    </source>
</evidence>
<comment type="similarity">
    <text evidence="2 7">Belongs to the cytochrome P450 family.</text>
</comment>
<dbReference type="EMBL" id="JBBXMP010000004">
    <property type="protein sequence ID" value="KAL0071304.1"/>
    <property type="molecule type" value="Genomic_DNA"/>
</dbReference>
<reference evidence="8 9" key="1">
    <citation type="submission" date="2024-05" db="EMBL/GenBank/DDBJ databases">
        <title>A draft genome resource for the thread blight pathogen Marasmius tenuissimus strain MS-2.</title>
        <authorList>
            <person name="Yulfo-Soto G.E."/>
            <person name="Baruah I.K."/>
            <person name="Amoako-Attah I."/>
            <person name="Bukari Y."/>
            <person name="Meinhardt L.W."/>
            <person name="Bailey B.A."/>
            <person name="Cohen S.P."/>
        </authorList>
    </citation>
    <scope>NUCLEOTIDE SEQUENCE [LARGE SCALE GENOMIC DNA]</scope>
    <source>
        <strain evidence="8 9">MS-2</strain>
    </source>
</reference>
<evidence type="ECO:0000256" key="3">
    <source>
        <dbReference type="ARBA" id="ARBA00022723"/>
    </source>
</evidence>
<gene>
    <name evidence="8" type="ORF">AAF712_001870</name>
</gene>
<dbReference type="Proteomes" id="UP001437256">
    <property type="component" value="Unassembled WGS sequence"/>
</dbReference>
<evidence type="ECO:0000256" key="2">
    <source>
        <dbReference type="ARBA" id="ARBA00010617"/>
    </source>
</evidence>
<keyword evidence="5 7" id="KW-0408">Iron</keyword>
<evidence type="ECO:0000256" key="4">
    <source>
        <dbReference type="ARBA" id="ARBA00023002"/>
    </source>
</evidence>
<dbReference type="Gene3D" id="1.10.630.10">
    <property type="entry name" value="Cytochrome P450"/>
    <property type="match status" value="1"/>
</dbReference>
<accession>A0ABR3AEB0</accession>
<dbReference type="Pfam" id="PF00067">
    <property type="entry name" value="p450"/>
    <property type="match status" value="1"/>
</dbReference>
<protein>
    <recommendedName>
        <fullName evidence="10">Cytochrome P450</fullName>
    </recommendedName>
</protein>